<gene>
    <name evidence="5" type="ORF">JRO89_XS07G0010900</name>
</gene>
<evidence type="ECO:0000313" key="5">
    <source>
        <dbReference type="EMBL" id="KAH7567053.1"/>
    </source>
</evidence>
<sequence>MPDCDAKACDDRTTAEDSSTDMPDIISTSITQMKSSSGKLSEIIVEKLIRKINKGAFCCVYKGRQKVVVPLHYLNHPILRAPLEMAKEEFGKTVNGPLQVPCEEEMMDYILSLLRKSASGEVQEAGRL</sequence>
<name>A0ABQ8HRY1_9ROSI</name>
<evidence type="ECO:0000256" key="2">
    <source>
        <dbReference type="ARBA" id="ARBA00022473"/>
    </source>
</evidence>
<reference evidence="5 6" key="1">
    <citation type="submission" date="2021-02" db="EMBL/GenBank/DDBJ databases">
        <title>Plant Genome Project.</title>
        <authorList>
            <person name="Zhang R.-G."/>
        </authorList>
    </citation>
    <scope>NUCLEOTIDE SEQUENCE [LARGE SCALE GENOMIC DNA]</scope>
    <source>
        <tissue evidence="5">Leaves</tissue>
    </source>
</reference>
<protein>
    <submittedName>
        <fullName evidence="5">Uncharacterized protein</fullName>
    </submittedName>
</protein>
<organism evidence="5 6">
    <name type="scientific">Xanthoceras sorbifolium</name>
    <dbReference type="NCBI Taxonomy" id="99658"/>
    <lineage>
        <taxon>Eukaryota</taxon>
        <taxon>Viridiplantae</taxon>
        <taxon>Streptophyta</taxon>
        <taxon>Embryophyta</taxon>
        <taxon>Tracheophyta</taxon>
        <taxon>Spermatophyta</taxon>
        <taxon>Magnoliopsida</taxon>
        <taxon>eudicotyledons</taxon>
        <taxon>Gunneridae</taxon>
        <taxon>Pentapetalae</taxon>
        <taxon>rosids</taxon>
        <taxon>malvids</taxon>
        <taxon>Sapindales</taxon>
        <taxon>Sapindaceae</taxon>
        <taxon>Xanthoceroideae</taxon>
        <taxon>Xanthoceras</taxon>
    </lineage>
</organism>
<dbReference type="PANTHER" id="PTHR31175">
    <property type="entry name" value="AUXIN-RESPONSIVE FAMILY PROTEIN"/>
    <property type="match status" value="1"/>
</dbReference>
<keyword evidence="3" id="KW-0341">Growth regulation</keyword>
<evidence type="ECO:0000256" key="1">
    <source>
        <dbReference type="ARBA" id="ARBA00006974"/>
    </source>
</evidence>
<keyword evidence="6" id="KW-1185">Reference proteome</keyword>
<proteinExistence type="inferred from homology"/>
<feature type="compositionally biased region" description="Basic and acidic residues" evidence="4">
    <location>
        <begin position="1"/>
        <end position="15"/>
    </location>
</feature>
<dbReference type="Proteomes" id="UP000827721">
    <property type="component" value="Unassembled WGS sequence"/>
</dbReference>
<dbReference type="InterPro" id="IPR003676">
    <property type="entry name" value="SAUR_fam"/>
</dbReference>
<comment type="caution">
    <text evidence="5">The sequence shown here is derived from an EMBL/GenBank/DDBJ whole genome shotgun (WGS) entry which is preliminary data.</text>
</comment>
<keyword evidence="2" id="KW-0217">Developmental protein</keyword>
<dbReference type="EMBL" id="JAFEMO010000007">
    <property type="protein sequence ID" value="KAH7567053.1"/>
    <property type="molecule type" value="Genomic_DNA"/>
</dbReference>
<accession>A0ABQ8HRY1</accession>
<feature type="compositionally biased region" description="Polar residues" evidence="4">
    <location>
        <begin position="16"/>
        <end position="25"/>
    </location>
</feature>
<evidence type="ECO:0000256" key="3">
    <source>
        <dbReference type="ARBA" id="ARBA00022604"/>
    </source>
</evidence>
<comment type="similarity">
    <text evidence="1">Belongs to the ARG7 family.</text>
</comment>
<dbReference type="Pfam" id="PF02519">
    <property type="entry name" value="Auxin_inducible"/>
    <property type="match status" value="1"/>
</dbReference>
<evidence type="ECO:0000256" key="4">
    <source>
        <dbReference type="SAM" id="MobiDB-lite"/>
    </source>
</evidence>
<evidence type="ECO:0000313" key="6">
    <source>
        <dbReference type="Proteomes" id="UP000827721"/>
    </source>
</evidence>
<feature type="region of interest" description="Disordered" evidence="4">
    <location>
        <begin position="1"/>
        <end position="25"/>
    </location>
</feature>